<protein>
    <recommendedName>
        <fullName evidence="4">Lipoprotein</fullName>
    </recommendedName>
</protein>
<sequence>MSRRLIRVALAALLGIACSPSGSAQPPEAEANTQQRIALNQTVTLPCLSIALEEGTIVLPESELQRAAAFRRSFASVPRGSERQRLAWIAGDRAQALLAAAGDTQDRFGCAAVDAAQASGDGMYLVGDLLERGQAAVWTRAPSGFAPAITVQHTDPQCQEGPHGWILYRIADGGPLLMEVTECVR</sequence>
<feature type="chain" id="PRO_5015716100" description="Lipoprotein" evidence="1">
    <location>
        <begin position="25"/>
        <end position="185"/>
    </location>
</feature>
<dbReference type="RefSeq" id="WP_104614714.1">
    <property type="nucleotide sequence ID" value="NZ_JBHLXZ010000004.1"/>
</dbReference>
<dbReference type="AlphaFoldDB" id="A0A2S7C8W6"/>
<evidence type="ECO:0000313" key="3">
    <source>
        <dbReference type="Proteomes" id="UP000238908"/>
    </source>
</evidence>
<evidence type="ECO:0008006" key="4">
    <source>
        <dbReference type="Google" id="ProtNLM"/>
    </source>
</evidence>
<evidence type="ECO:0000256" key="1">
    <source>
        <dbReference type="SAM" id="SignalP"/>
    </source>
</evidence>
<gene>
    <name evidence="2" type="ORF">XdyCFBP7245_05330</name>
</gene>
<dbReference type="PROSITE" id="PS51257">
    <property type="entry name" value="PROKAR_LIPOPROTEIN"/>
    <property type="match status" value="1"/>
</dbReference>
<keyword evidence="1" id="KW-0732">Signal</keyword>
<accession>A0A2S7C8W6</accession>
<organism evidence="2 3">
    <name type="scientific">Xanthomonas dyei</name>
    <dbReference type="NCBI Taxonomy" id="743699"/>
    <lineage>
        <taxon>Bacteria</taxon>
        <taxon>Pseudomonadati</taxon>
        <taxon>Pseudomonadota</taxon>
        <taxon>Gammaproteobacteria</taxon>
        <taxon>Lysobacterales</taxon>
        <taxon>Lysobacteraceae</taxon>
        <taxon>Xanthomonas</taxon>
    </lineage>
</organism>
<name>A0A2S7C8W6_9XANT</name>
<feature type="signal peptide" evidence="1">
    <location>
        <begin position="1"/>
        <end position="24"/>
    </location>
</feature>
<evidence type="ECO:0000313" key="2">
    <source>
        <dbReference type="EMBL" id="PPU57963.1"/>
    </source>
</evidence>
<dbReference type="Proteomes" id="UP000238908">
    <property type="component" value="Unassembled WGS sequence"/>
</dbReference>
<dbReference type="EMBL" id="MDEE01000004">
    <property type="protein sequence ID" value="PPU57963.1"/>
    <property type="molecule type" value="Genomic_DNA"/>
</dbReference>
<comment type="caution">
    <text evidence="2">The sequence shown here is derived from an EMBL/GenBank/DDBJ whole genome shotgun (WGS) entry which is preliminary data.</text>
</comment>
<proteinExistence type="predicted"/>
<reference evidence="2 3" key="1">
    <citation type="submission" date="2016-08" db="EMBL/GenBank/DDBJ databases">
        <authorList>
            <person name="Seilhamer J.J."/>
        </authorList>
    </citation>
    <scope>NUCLEOTIDE SEQUENCE [LARGE SCALE GENOMIC DNA]</scope>
    <source>
        <strain evidence="2 3">CFBP7245</strain>
    </source>
</reference>